<proteinExistence type="predicted"/>
<protein>
    <submittedName>
        <fullName evidence="1">Uncharacterized protein</fullName>
    </submittedName>
</protein>
<evidence type="ECO:0000313" key="1">
    <source>
        <dbReference type="EMBL" id="KAA9129890.1"/>
    </source>
</evidence>
<dbReference type="Pfam" id="PF20126">
    <property type="entry name" value="TumE"/>
    <property type="match status" value="1"/>
</dbReference>
<evidence type="ECO:0000313" key="2">
    <source>
        <dbReference type="Proteomes" id="UP000325372"/>
    </source>
</evidence>
<keyword evidence="2" id="KW-1185">Reference proteome</keyword>
<organism evidence="1 2">
    <name type="scientific">Marinihelvus fidelis</name>
    <dbReference type="NCBI Taxonomy" id="2613842"/>
    <lineage>
        <taxon>Bacteria</taxon>
        <taxon>Pseudomonadati</taxon>
        <taxon>Pseudomonadota</taxon>
        <taxon>Gammaproteobacteria</taxon>
        <taxon>Chromatiales</taxon>
        <taxon>Wenzhouxiangellaceae</taxon>
        <taxon>Marinihelvus</taxon>
    </lineage>
</organism>
<comment type="caution">
    <text evidence="1">The sequence shown here is derived from an EMBL/GenBank/DDBJ whole genome shotgun (WGS) entry which is preliminary data.</text>
</comment>
<dbReference type="InterPro" id="IPR045397">
    <property type="entry name" value="TumE-like"/>
</dbReference>
<dbReference type="Proteomes" id="UP000325372">
    <property type="component" value="Unassembled WGS sequence"/>
</dbReference>
<dbReference type="RefSeq" id="WP_150865129.1">
    <property type="nucleotide sequence ID" value="NZ_VYXP01000010.1"/>
</dbReference>
<accession>A0A5N0T487</accession>
<dbReference type="AlphaFoldDB" id="A0A5N0T487"/>
<sequence length="93" mass="11000">MTNKSAHLLLEEKREISGFRFEMVAWEVPTSEHYPHGISYRFWFGNARDTLVLYDVHHGKPYHKHLAGKVFPYEFTDLNALIDDFLADTEVFR</sequence>
<dbReference type="EMBL" id="VYXP01000010">
    <property type="protein sequence ID" value="KAA9129890.1"/>
    <property type="molecule type" value="Genomic_DNA"/>
</dbReference>
<name>A0A5N0T487_9GAMM</name>
<reference evidence="1 2" key="1">
    <citation type="submission" date="2019-09" db="EMBL/GenBank/DDBJ databases">
        <title>Wenzhouxiangella sp. Genome sequencing and assembly.</title>
        <authorList>
            <person name="Zhang R."/>
        </authorList>
    </citation>
    <scope>NUCLEOTIDE SEQUENCE [LARGE SCALE GENOMIC DNA]</scope>
    <source>
        <strain evidence="1 2">W260</strain>
    </source>
</reference>
<gene>
    <name evidence="1" type="ORF">F3N42_14010</name>
</gene>